<dbReference type="Gene3D" id="3.90.780.10">
    <property type="entry name" value="5'-Nucleotidase, C-terminal domain"/>
    <property type="match status" value="1"/>
</dbReference>
<feature type="signal peptide" evidence="2">
    <location>
        <begin position="1"/>
        <end position="31"/>
    </location>
</feature>
<dbReference type="Pfam" id="PF02872">
    <property type="entry name" value="5_nucleotid_C"/>
    <property type="match status" value="1"/>
</dbReference>
<dbReference type="InterPro" id="IPR036907">
    <property type="entry name" value="5'-Nucleotdase_C_sf"/>
</dbReference>
<dbReference type="GO" id="GO:0008768">
    <property type="term" value="F:UDP-sugar diphosphatase activity"/>
    <property type="evidence" value="ECO:0007669"/>
    <property type="project" value="TreeGrafter"/>
</dbReference>
<reference evidence="4" key="1">
    <citation type="submission" date="2021-01" db="EMBL/GenBank/DDBJ databases">
        <title>Whole genome shotgun sequence of Planobispora takensis NBRC 109077.</title>
        <authorList>
            <person name="Komaki H."/>
            <person name="Tamura T."/>
        </authorList>
    </citation>
    <scope>NUCLEOTIDE SEQUENCE</scope>
    <source>
        <strain evidence="4">NBRC 109077</strain>
    </source>
</reference>
<keyword evidence="5" id="KW-1185">Reference proteome</keyword>
<organism evidence="4 5">
    <name type="scientific">Planobispora takensis</name>
    <dbReference type="NCBI Taxonomy" id="1367882"/>
    <lineage>
        <taxon>Bacteria</taxon>
        <taxon>Bacillati</taxon>
        <taxon>Actinomycetota</taxon>
        <taxon>Actinomycetes</taxon>
        <taxon>Streptosporangiales</taxon>
        <taxon>Streptosporangiaceae</taxon>
        <taxon>Planobispora</taxon>
    </lineage>
</organism>
<dbReference type="Proteomes" id="UP000634476">
    <property type="component" value="Unassembled WGS sequence"/>
</dbReference>
<gene>
    <name evidence="4" type="ORF">Pta02_11460</name>
</gene>
<sequence>MRLSTIVGRRIGGLAAVIALAVGALAPGAQAAPRPVVFGKASALPKTHTGECPRTVTLSTTVKIKAPATLKYTWIFSDGDQSKVKTYRVGGKGLKTIALSTSVKVTDDTRGWGAVRLFSPVRKTSGKASFAVTCAEGGKSTGDAWDTVGGSVVEIGARDNRTTPSPKQADDKPASPKPAEDNPAQNPVQKARIAFERTTASKCPLTFKVHGYFEGLPAGAQTVQYRFAGTQAWKTVDVPADHGAVFSTVLETFEWGWETEENSVQIEVNQPNGLTSNIIYYFECRPPISGTNIGVAAEDIALTSSGGPVAELVADAMLEAVQSVSGAQTALVSKYGMHEGLEAGPVTSSDVWGIQSAGLAIDVWEVTGAQLKKILVPNDSKAGVLTPSASLSYTLAGGVVTDLKLNGAPVSDTQVIKVAANYILAGGWQGFPRWDGVKSVSRSGPDDTGALASYIANHSPIRAPKGERVTVR</sequence>
<evidence type="ECO:0000256" key="1">
    <source>
        <dbReference type="SAM" id="MobiDB-lite"/>
    </source>
</evidence>
<feature type="domain" description="5'-Nucleotidase C-terminal" evidence="3">
    <location>
        <begin position="304"/>
        <end position="432"/>
    </location>
</feature>
<proteinExistence type="predicted"/>
<dbReference type="SUPFAM" id="SSF55816">
    <property type="entry name" value="5'-nucleotidase (syn. UDP-sugar hydrolase), C-terminal domain"/>
    <property type="match status" value="1"/>
</dbReference>
<dbReference type="PANTHER" id="PTHR11575">
    <property type="entry name" value="5'-NUCLEOTIDASE-RELATED"/>
    <property type="match status" value="1"/>
</dbReference>
<evidence type="ECO:0000256" key="2">
    <source>
        <dbReference type="SAM" id="SignalP"/>
    </source>
</evidence>
<accession>A0A8J3WSD5</accession>
<evidence type="ECO:0000313" key="5">
    <source>
        <dbReference type="Proteomes" id="UP000634476"/>
    </source>
</evidence>
<dbReference type="GO" id="GO:0030288">
    <property type="term" value="C:outer membrane-bounded periplasmic space"/>
    <property type="evidence" value="ECO:0007669"/>
    <property type="project" value="TreeGrafter"/>
</dbReference>
<keyword evidence="2" id="KW-0732">Signal</keyword>
<evidence type="ECO:0000313" key="4">
    <source>
        <dbReference type="EMBL" id="GIH99137.1"/>
    </source>
</evidence>
<feature type="compositionally biased region" description="Basic and acidic residues" evidence="1">
    <location>
        <begin position="168"/>
        <end position="180"/>
    </location>
</feature>
<name>A0A8J3WSD5_9ACTN</name>
<evidence type="ECO:0000259" key="3">
    <source>
        <dbReference type="Pfam" id="PF02872"/>
    </source>
</evidence>
<dbReference type="PANTHER" id="PTHR11575:SF24">
    <property type="entry name" value="5'-NUCLEOTIDASE"/>
    <property type="match status" value="1"/>
</dbReference>
<feature type="chain" id="PRO_5035234832" description="5'-Nucleotidase C-terminal domain-containing protein" evidence="2">
    <location>
        <begin position="32"/>
        <end position="472"/>
    </location>
</feature>
<dbReference type="AlphaFoldDB" id="A0A8J3WSD5"/>
<protein>
    <recommendedName>
        <fullName evidence="3">5'-Nucleotidase C-terminal domain-containing protein</fullName>
    </recommendedName>
</protein>
<dbReference type="InterPro" id="IPR006179">
    <property type="entry name" value="5_nucleotidase/apyrase"/>
</dbReference>
<comment type="caution">
    <text evidence="4">The sequence shown here is derived from an EMBL/GenBank/DDBJ whole genome shotgun (WGS) entry which is preliminary data.</text>
</comment>
<dbReference type="GO" id="GO:0008253">
    <property type="term" value="F:5'-nucleotidase activity"/>
    <property type="evidence" value="ECO:0007669"/>
    <property type="project" value="TreeGrafter"/>
</dbReference>
<dbReference type="GO" id="GO:0009166">
    <property type="term" value="P:nucleotide catabolic process"/>
    <property type="evidence" value="ECO:0007669"/>
    <property type="project" value="InterPro"/>
</dbReference>
<feature type="region of interest" description="Disordered" evidence="1">
    <location>
        <begin position="156"/>
        <end position="187"/>
    </location>
</feature>
<dbReference type="InterPro" id="IPR008334">
    <property type="entry name" value="5'-Nucleotdase_C"/>
</dbReference>
<dbReference type="EMBL" id="BOOK01000005">
    <property type="protein sequence ID" value="GIH99137.1"/>
    <property type="molecule type" value="Genomic_DNA"/>
</dbReference>